<dbReference type="EMBL" id="CP045725">
    <property type="protein sequence ID" value="QGF23742.1"/>
    <property type="molecule type" value="Genomic_DNA"/>
</dbReference>
<dbReference type="Gene3D" id="3.10.180.10">
    <property type="entry name" value="2,3-Dihydroxybiphenyl 1,2-Dioxygenase, domain 1"/>
    <property type="match status" value="1"/>
</dbReference>
<name>A0A5Q2FA14_9ACTN</name>
<dbReference type="SUPFAM" id="SSF54593">
    <property type="entry name" value="Glyoxalase/Bleomycin resistance protein/Dihydroxybiphenyl dioxygenase"/>
    <property type="match status" value="1"/>
</dbReference>
<dbReference type="Pfam" id="PF00903">
    <property type="entry name" value="Glyoxalase"/>
    <property type="match status" value="1"/>
</dbReference>
<feature type="domain" description="VOC" evidence="2">
    <location>
        <begin position="5"/>
        <end position="126"/>
    </location>
</feature>
<dbReference type="PANTHER" id="PTHR36503:SF1">
    <property type="entry name" value="BLR2520 PROTEIN"/>
    <property type="match status" value="1"/>
</dbReference>
<dbReference type="InterPro" id="IPR037523">
    <property type="entry name" value="VOC_core"/>
</dbReference>
<evidence type="ECO:0000259" key="2">
    <source>
        <dbReference type="PROSITE" id="PS51819"/>
    </source>
</evidence>
<sequence length="170" mass="17843">MTPSCLSSITLGVRDRARSEAFYQAVGFEVLGDDELGTLLAAHGLHLILRNWADLADDFGVAPEAGGFRGSHVTLHLADRDIVDGTYATWITAGAIGVRQPTEKPWGGYAGVVADPDGHLWEMCFVAGIESVLGLCRSDTDTGTVTASDDPDVAEPADTAEGRDTAEPAA</sequence>
<dbReference type="InterPro" id="IPR004360">
    <property type="entry name" value="Glyas_Fos-R_dOase_dom"/>
</dbReference>
<dbReference type="KEGG" id="rain:Rai3103_08745"/>
<protein>
    <submittedName>
        <fullName evidence="3">VOC family protein</fullName>
    </submittedName>
</protein>
<gene>
    <name evidence="3" type="ORF">Rai3103_08745</name>
</gene>
<proteinExistence type="predicted"/>
<accession>A0A5Q2FA14</accession>
<dbReference type="InterPro" id="IPR029068">
    <property type="entry name" value="Glyas_Bleomycin-R_OHBP_Dase"/>
</dbReference>
<feature type="region of interest" description="Disordered" evidence="1">
    <location>
        <begin position="142"/>
        <end position="170"/>
    </location>
</feature>
<dbReference type="Proteomes" id="UP000386847">
    <property type="component" value="Chromosome"/>
</dbReference>
<keyword evidence="4" id="KW-1185">Reference proteome</keyword>
<organism evidence="3 4">
    <name type="scientific">Raineyella fluvialis</name>
    <dbReference type="NCBI Taxonomy" id="2662261"/>
    <lineage>
        <taxon>Bacteria</taxon>
        <taxon>Bacillati</taxon>
        <taxon>Actinomycetota</taxon>
        <taxon>Actinomycetes</taxon>
        <taxon>Propionibacteriales</taxon>
        <taxon>Propionibacteriaceae</taxon>
        <taxon>Raineyella</taxon>
    </lineage>
</organism>
<evidence type="ECO:0000313" key="3">
    <source>
        <dbReference type="EMBL" id="QGF23742.1"/>
    </source>
</evidence>
<evidence type="ECO:0000256" key="1">
    <source>
        <dbReference type="SAM" id="MobiDB-lite"/>
    </source>
</evidence>
<dbReference type="RefSeq" id="WP_153572272.1">
    <property type="nucleotide sequence ID" value="NZ_CP045725.1"/>
</dbReference>
<reference evidence="3 4" key="1">
    <citation type="submission" date="2019-10" db="EMBL/GenBank/DDBJ databases">
        <title>Genomic analysis of Raineyella sp. CBA3103.</title>
        <authorList>
            <person name="Roh S.W."/>
        </authorList>
    </citation>
    <scope>NUCLEOTIDE SEQUENCE [LARGE SCALE GENOMIC DNA]</scope>
    <source>
        <strain evidence="3 4">CBA3103</strain>
    </source>
</reference>
<dbReference type="AlphaFoldDB" id="A0A5Q2FA14"/>
<feature type="compositionally biased region" description="Basic and acidic residues" evidence="1">
    <location>
        <begin position="160"/>
        <end position="170"/>
    </location>
</feature>
<dbReference type="PROSITE" id="PS51819">
    <property type="entry name" value="VOC"/>
    <property type="match status" value="1"/>
</dbReference>
<dbReference type="PANTHER" id="PTHR36503">
    <property type="entry name" value="BLR2520 PROTEIN"/>
    <property type="match status" value="1"/>
</dbReference>
<evidence type="ECO:0000313" key="4">
    <source>
        <dbReference type="Proteomes" id="UP000386847"/>
    </source>
</evidence>